<reference evidence="12 13" key="1">
    <citation type="journal article" date="2014" name="J. Gen. Virol.">
        <title>Faecal virome of cats in an animal shelter.</title>
        <authorList>
            <person name="Zhang W."/>
            <person name="Li L."/>
            <person name="Deng X."/>
            <person name="Kapusinszky B."/>
            <person name="Pesavento P.A."/>
            <person name="Delwart E."/>
        </authorList>
    </citation>
    <scope>NUCLEOTIDE SEQUENCE [LARGE SCALE GENOMIC DNA]</scope>
    <source>
        <strain evidence="12">FAstV-D1</strain>
    </source>
</reference>
<dbReference type="KEGG" id="vg:20098125"/>
<dbReference type="Proteomes" id="UP000163683">
    <property type="component" value="Segment"/>
</dbReference>
<keyword evidence="13" id="KW-1185">Reference proteome</keyword>
<keyword evidence="4" id="KW-1162">Viral penetration into host cytoplasm</keyword>
<evidence type="ECO:0000256" key="5">
    <source>
        <dbReference type="ARBA" id="ARBA00022844"/>
    </source>
</evidence>
<protein>
    <submittedName>
        <fullName evidence="12">Capsid protein</fullName>
    </submittedName>
</protein>
<feature type="compositionally biased region" description="Basic residues" evidence="10">
    <location>
        <begin position="35"/>
        <end position="48"/>
    </location>
</feature>
<organism evidence="12 13">
    <name type="scientific">Feline astrovirus D1</name>
    <dbReference type="NCBI Taxonomy" id="1538452"/>
    <lineage>
        <taxon>Viruses</taxon>
        <taxon>Riboviria</taxon>
        <taxon>Orthornavirae</taxon>
        <taxon>Pisuviricota</taxon>
        <taxon>Stelpaviricetes</taxon>
        <taxon>Stellavirales</taxon>
        <taxon>Astroviridae</taxon>
        <taxon>Mamastrovirus</taxon>
        <taxon>Mamastrovirus felis</taxon>
        <taxon>Mamastrovirus 2</taxon>
    </lineage>
</organism>
<keyword evidence="8" id="KW-1160">Virus entry into host cell</keyword>
<comment type="function">
    <text evidence="9">The capsid polyprotein VP90 self-assembles and undergoes a proteolytic cleavage by host caspases to yield the immature VP70 virion.</text>
</comment>
<feature type="compositionally biased region" description="Basic and acidic residues" evidence="10">
    <location>
        <begin position="729"/>
        <end position="739"/>
    </location>
</feature>
<accession>A0A076JVB5</accession>
<dbReference type="Pfam" id="PF03115">
    <property type="entry name" value="Astro_capsid_N"/>
    <property type="match status" value="1"/>
</dbReference>
<dbReference type="GO" id="GO:0075512">
    <property type="term" value="P:clathrin-dependent endocytosis of virus by host cell"/>
    <property type="evidence" value="ECO:0007669"/>
    <property type="project" value="UniProtKB-KW"/>
</dbReference>
<evidence type="ECO:0000256" key="1">
    <source>
        <dbReference type="ARBA" id="ARBA00004328"/>
    </source>
</evidence>
<dbReference type="InterPro" id="IPR029053">
    <property type="entry name" value="Viral_coat"/>
</dbReference>
<feature type="region of interest" description="Disordered" evidence="10">
    <location>
        <begin position="22"/>
        <end position="66"/>
    </location>
</feature>
<dbReference type="GO" id="GO:0039617">
    <property type="term" value="C:T=3 icosahedral viral capsid"/>
    <property type="evidence" value="ECO:0007669"/>
    <property type="project" value="UniProtKB-KW"/>
</dbReference>
<sequence>MAGNAQAAAKAKTTIKEVAKEIVKEAKNTNQRQNRPSKRWHKKGRHMPKNGNKNNNGKINQTVDRDVKRKLKKEGLEGPRSRFSVHVSATIGKIGPNKDQGPELQVATFLHPALMKEPNDGTNFGPLQAAAAQWGLWRLASLSVRFTPLVGSSAVTGSVFRASLNLTQSPGNASWGGLGARKHLDVPVGRSQSWRLQRGDLAGPRQTWWMTDTNEEGGQSCGPMLEIHGLGRSTSTYQDRAWAGDLFIVEVEGRWEFTNYNSKPALGTLDRKTEEMTGDKAPSMAVGDDGILTMTLQPGTRMVHFMGEQYERNAPPEGTIGETIWQVVDEGAGLASSIAPVPFGWLIKGAWWFVKKIAGRAGSNAPVRYQVFASLADAQNGKPVMAERMESQSANTTLTVTQMNAPNVGPGVGVPTYQTSYTPYPLTPAEHPPPPGSKVVLTARGTPVFFVQYRDMLDSVLKGHLRRSADDYPFLLKRGSRVSYASSAYLLSEPIALTYDGTSITGCYDPFWFKNTGISLHWRRTPDSIGQVIAYAADNWGTESAPFSCAVWLVRTTRDLPRHTVTEMWPYAPGAYVAGGSSITPPLQVTLNKANAVALSKPQSTSHQECQANMIDIPSSSLLLVYSVGVNKASSEAGLPLANHLPLWRMMLLSAVGRVPTGFWAQAMSLATPLSDYLSVRFVLPAASHDEQIESLLNGHHYRFNLLIMASSWQDKPDDGSDESDYSSDDQRELEYTSPKDRFAKERVYEALRDSDWDHVDAEALIQVMNGARRMLNTTRGHAE</sequence>
<dbReference type="EMBL" id="KM017741">
    <property type="protein sequence ID" value="AII82241.1"/>
    <property type="molecule type" value="Genomic_RNA"/>
</dbReference>
<evidence type="ECO:0000313" key="13">
    <source>
        <dbReference type="Proteomes" id="UP000163683"/>
    </source>
</evidence>
<keyword evidence="7" id="KW-1142">T=3 icosahedral capsid protein</keyword>
<dbReference type="Gene3D" id="2.60.120.20">
    <property type="match status" value="1"/>
</dbReference>
<dbReference type="RefSeq" id="YP_009052462.1">
    <property type="nucleotide sequence ID" value="NC_024701.1"/>
</dbReference>
<dbReference type="OrthoDB" id="2793at10239"/>
<dbReference type="InterPro" id="IPR004337">
    <property type="entry name" value="Astro_capsid_N"/>
</dbReference>
<evidence type="ECO:0000256" key="3">
    <source>
        <dbReference type="ARBA" id="ARBA00022570"/>
    </source>
</evidence>
<feature type="region of interest" description="Disordered" evidence="10">
    <location>
        <begin position="718"/>
        <end position="739"/>
    </location>
</feature>
<dbReference type="GeneID" id="20098125"/>
<name>A0A076JVB5_9VIRU</name>
<proteinExistence type="predicted"/>
<evidence type="ECO:0000313" key="12">
    <source>
        <dbReference type="EMBL" id="AII82241.1"/>
    </source>
</evidence>
<evidence type="ECO:0000256" key="6">
    <source>
        <dbReference type="ARBA" id="ARBA00022890"/>
    </source>
</evidence>
<keyword evidence="6" id="KW-1164">Virus endocytosis by host</keyword>
<comment type="subcellular location">
    <subcellularLocation>
        <location evidence="1">Virion</location>
    </subcellularLocation>
</comment>
<evidence type="ECO:0000256" key="4">
    <source>
        <dbReference type="ARBA" id="ARBA00022595"/>
    </source>
</evidence>
<evidence type="ECO:0000256" key="9">
    <source>
        <dbReference type="ARBA" id="ARBA00045703"/>
    </source>
</evidence>
<evidence type="ECO:0000256" key="2">
    <source>
        <dbReference type="ARBA" id="ARBA00022561"/>
    </source>
</evidence>
<feature type="compositionally biased region" description="Low complexity" evidence="10">
    <location>
        <begin position="49"/>
        <end position="60"/>
    </location>
</feature>
<evidence type="ECO:0000256" key="8">
    <source>
        <dbReference type="ARBA" id="ARBA00023296"/>
    </source>
</evidence>
<evidence type="ECO:0000256" key="10">
    <source>
        <dbReference type="SAM" id="MobiDB-lite"/>
    </source>
</evidence>
<keyword evidence="2" id="KW-0167">Capsid protein</keyword>
<evidence type="ECO:0000259" key="11">
    <source>
        <dbReference type="Pfam" id="PF03115"/>
    </source>
</evidence>
<feature type="domain" description="Astrovirus capsid protein inner core" evidence="11">
    <location>
        <begin position="41"/>
        <end position="260"/>
    </location>
</feature>
<keyword evidence="5" id="KW-0946">Virion</keyword>
<keyword evidence="3" id="KW-1165">Clathrin-mediated endocytosis of virus by host</keyword>
<evidence type="ECO:0000256" key="7">
    <source>
        <dbReference type="ARBA" id="ARBA00023060"/>
    </source>
</evidence>